<accession>A0AAV8YXU6</accession>
<evidence type="ECO:0000313" key="9">
    <source>
        <dbReference type="EMBL" id="KAJ8956018.1"/>
    </source>
</evidence>
<evidence type="ECO:0000256" key="4">
    <source>
        <dbReference type="ARBA" id="ARBA00022771"/>
    </source>
</evidence>
<organism evidence="9 10">
    <name type="scientific">Aromia moschata</name>
    <dbReference type="NCBI Taxonomy" id="1265417"/>
    <lineage>
        <taxon>Eukaryota</taxon>
        <taxon>Metazoa</taxon>
        <taxon>Ecdysozoa</taxon>
        <taxon>Arthropoda</taxon>
        <taxon>Hexapoda</taxon>
        <taxon>Insecta</taxon>
        <taxon>Pterygota</taxon>
        <taxon>Neoptera</taxon>
        <taxon>Endopterygota</taxon>
        <taxon>Coleoptera</taxon>
        <taxon>Polyphaga</taxon>
        <taxon>Cucujiformia</taxon>
        <taxon>Chrysomeloidea</taxon>
        <taxon>Cerambycidae</taxon>
        <taxon>Cerambycinae</taxon>
        <taxon>Callichromatini</taxon>
        <taxon>Aromia</taxon>
    </lineage>
</organism>
<dbReference type="GO" id="GO:0000977">
    <property type="term" value="F:RNA polymerase II transcription regulatory region sequence-specific DNA binding"/>
    <property type="evidence" value="ECO:0007669"/>
    <property type="project" value="TreeGrafter"/>
</dbReference>
<dbReference type="GO" id="GO:0008270">
    <property type="term" value="F:zinc ion binding"/>
    <property type="evidence" value="ECO:0007669"/>
    <property type="project" value="UniProtKB-KW"/>
</dbReference>
<dbReference type="FunFam" id="3.30.160.60:FF:002880">
    <property type="entry name" value="Zinc finger imprinted 3"/>
    <property type="match status" value="1"/>
</dbReference>
<evidence type="ECO:0000256" key="7">
    <source>
        <dbReference type="PROSITE-ProRule" id="PRU00042"/>
    </source>
</evidence>
<evidence type="ECO:0000256" key="3">
    <source>
        <dbReference type="ARBA" id="ARBA00022737"/>
    </source>
</evidence>
<name>A0AAV8YXU6_9CUCU</name>
<evidence type="ECO:0000256" key="5">
    <source>
        <dbReference type="ARBA" id="ARBA00022833"/>
    </source>
</evidence>
<keyword evidence="2" id="KW-0479">Metal-binding</keyword>
<feature type="domain" description="C2H2-type" evidence="8">
    <location>
        <begin position="36"/>
        <end position="63"/>
    </location>
</feature>
<dbReference type="PANTHER" id="PTHR14196:SF12">
    <property type="entry name" value="ZINC FINGER PROTEIN 208-LIKE"/>
    <property type="match status" value="1"/>
</dbReference>
<dbReference type="Proteomes" id="UP001162162">
    <property type="component" value="Unassembled WGS sequence"/>
</dbReference>
<dbReference type="Gene3D" id="3.30.160.60">
    <property type="entry name" value="Classic Zinc Finger"/>
    <property type="match status" value="2"/>
</dbReference>
<dbReference type="AlphaFoldDB" id="A0AAV8YXU6"/>
<dbReference type="InterPro" id="IPR050717">
    <property type="entry name" value="C2H2-ZF_Transcription_Reg"/>
</dbReference>
<dbReference type="SMART" id="SM00355">
    <property type="entry name" value="ZnF_C2H2"/>
    <property type="match status" value="2"/>
</dbReference>
<keyword evidence="4 7" id="KW-0863">Zinc-finger</keyword>
<dbReference type="FunFam" id="3.30.160.60:FF:001840">
    <property type="entry name" value="Paternally-expressed gene 3 protein"/>
    <property type="match status" value="1"/>
</dbReference>
<dbReference type="InterPro" id="IPR036236">
    <property type="entry name" value="Znf_C2H2_sf"/>
</dbReference>
<dbReference type="GO" id="GO:0005634">
    <property type="term" value="C:nucleus"/>
    <property type="evidence" value="ECO:0007669"/>
    <property type="project" value="UniProtKB-SubCell"/>
</dbReference>
<protein>
    <recommendedName>
        <fullName evidence="8">C2H2-type domain-containing protein</fullName>
    </recommendedName>
</protein>
<reference evidence="9" key="1">
    <citation type="journal article" date="2023" name="Insect Mol. Biol.">
        <title>Genome sequencing provides insights into the evolution of gene families encoding plant cell wall-degrading enzymes in longhorned beetles.</title>
        <authorList>
            <person name="Shin N.R."/>
            <person name="Okamura Y."/>
            <person name="Kirsch R."/>
            <person name="Pauchet Y."/>
        </authorList>
    </citation>
    <scope>NUCLEOTIDE SEQUENCE</scope>
    <source>
        <strain evidence="9">AMC_N1</strain>
    </source>
</reference>
<evidence type="ECO:0000259" key="8">
    <source>
        <dbReference type="PROSITE" id="PS50157"/>
    </source>
</evidence>
<comment type="caution">
    <text evidence="9">The sequence shown here is derived from an EMBL/GenBank/DDBJ whole genome shotgun (WGS) entry which is preliminary data.</text>
</comment>
<dbReference type="EMBL" id="JAPWTK010000034">
    <property type="protein sequence ID" value="KAJ8956018.1"/>
    <property type="molecule type" value="Genomic_DNA"/>
</dbReference>
<evidence type="ECO:0000313" key="10">
    <source>
        <dbReference type="Proteomes" id="UP001162162"/>
    </source>
</evidence>
<dbReference type="GO" id="GO:0000981">
    <property type="term" value="F:DNA-binding transcription factor activity, RNA polymerase II-specific"/>
    <property type="evidence" value="ECO:0007669"/>
    <property type="project" value="TreeGrafter"/>
</dbReference>
<dbReference type="InterPro" id="IPR013087">
    <property type="entry name" value="Znf_C2H2_type"/>
</dbReference>
<evidence type="ECO:0000256" key="6">
    <source>
        <dbReference type="ARBA" id="ARBA00023242"/>
    </source>
</evidence>
<comment type="subcellular location">
    <subcellularLocation>
        <location evidence="1">Nucleus</location>
    </subcellularLocation>
</comment>
<keyword evidence="10" id="KW-1185">Reference proteome</keyword>
<keyword evidence="3" id="KW-0677">Repeat</keyword>
<dbReference type="SUPFAM" id="SSF57667">
    <property type="entry name" value="beta-beta-alpha zinc fingers"/>
    <property type="match status" value="1"/>
</dbReference>
<evidence type="ECO:0000256" key="1">
    <source>
        <dbReference type="ARBA" id="ARBA00004123"/>
    </source>
</evidence>
<dbReference type="PROSITE" id="PS00028">
    <property type="entry name" value="ZINC_FINGER_C2H2_1"/>
    <property type="match status" value="2"/>
</dbReference>
<feature type="domain" description="C2H2-type" evidence="8">
    <location>
        <begin position="8"/>
        <end position="35"/>
    </location>
</feature>
<gene>
    <name evidence="9" type="ORF">NQ318_006294</name>
</gene>
<proteinExistence type="predicted"/>
<sequence>MEVSGQNISCDLCGQTFTQFSPMAIHKRLHTGERPYACETCGKTFVSRSTMMSHAKKHVREKLICHVAIDSSQSINQFCLHSGFQHHQINMDLK</sequence>
<dbReference type="PANTHER" id="PTHR14196">
    <property type="entry name" value="ODD-SKIPPED - RELATED"/>
    <property type="match status" value="1"/>
</dbReference>
<dbReference type="PROSITE" id="PS50157">
    <property type="entry name" value="ZINC_FINGER_C2H2_2"/>
    <property type="match status" value="2"/>
</dbReference>
<dbReference type="Pfam" id="PF00096">
    <property type="entry name" value="zf-C2H2"/>
    <property type="match status" value="2"/>
</dbReference>
<keyword evidence="5" id="KW-0862">Zinc</keyword>
<keyword evidence="6" id="KW-0539">Nucleus</keyword>
<evidence type="ECO:0000256" key="2">
    <source>
        <dbReference type="ARBA" id="ARBA00022723"/>
    </source>
</evidence>